<feature type="domain" description="Methyl-accepting transducer" evidence="6">
    <location>
        <begin position="411"/>
        <end position="647"/>
    </location>
</feature>
<keyword evidence="5" id="KW-1133">Transmembrane helix</keyword>
<feature type="transmembrane region" description="Helical" evidence="5">
    <location>
        <begin position="355"/>
        <end position="378"/>
    </location>
</feature>
<dbReference type="PANTHER" id="PTHR32089:SF114">
    <property type="entry name" value="METHYL-ACCEPTING CHEMOTAXIS PROTEIN MCPB"/>
    <property type="match status" value="1"/>
</dbReference>
<evidence type="ECO:0000256" key="5">
    <source>
        <dbReference type="SAM" id="Phobius"/>
    </source>
</evidence>
<feature type="transmembrane region" description="Helical" evidence="5">
    <location>
        <begin position="27"/>
        <end position="50"/>
    </location>
</feature>
<reference evidence="8" key="1">
    <citation type="submission" date="2020-10" db="EMBL/GenBank/DDBJ databases">
        <authorList>
            <person name="Castelo-Branco R."/>
            <person name="Eusebio N."/>
            <person name="Adriana R."/>
            <person name="Vieira A."/>
            <person name="Brugerolle De Fraissinette N."/>
            <person name="Rezende De Castro R."/>
            <person name="Schneider M.P."/>
            <person name="Vasconcelos V."/>
            <person name="Leao P.N."/>
        </authorList>
    </citation>
    <scope>NUCLEOTIDE SEQUENCE</scope>
    <source>
        <strain evidence="8">LEGE 11467</strain>
    </source>
</reference>
<dbReference type="GO" id="GO:0016020">
    <property type="term" value="C:membrane"/>
    <property type="evidence" value="ECO:0007669"/>
    <property type="project" value="InterPro"/>
</dbReference>
<evidence type="ECO:0000313" key="9">
    <source>
        <dbReference type="Proteomes" id="UP000621799"/>
    </source>
</evidence>
<evidence type="ECO:0000259" key="6">
    <source>
        <dbReference type="PROSITE" id="PS50111"/>
    </source>
</evidence>
<dbReference type="InterPro" id="IPR004089">
    <property type="entry name" value="MCPsignal_dom"/>
</dbReference>
<dbReference type="Proteomes" id="UP000621799">
    <property type="component" value="Unassembled WGS sequence"/>
</dbReference>
<protein>
    <submittedName>
        <fullName evidence="8">HAMP domain-containing protein</fullName>
    </submittedName>
</protein>
<comment type="caution">
    <text evidence="8">The sequence shown here is derived from an EMBL/GenBank/DDBJ whole genome shotgun (WGS) entry which is preliminary data.</text>
</comment>
<dbReference type="SMART" id="SM00304">
    <property type="entry name" value="HAMP"/>
    <property type="match status" value="1"/>
</dbReference>
<evidence type="ECO:0000256" key="2">
    <source>
        <dbReference type="ARBA" id="ARBA00029447"/>
    </source>
</evidence>
<evidence type="ECO:0000256" key="1">
    <source>
        <dbReference type="ARBA" id="ARBA00023224"/>
    </source>
</evidence>
<accession>A0A928VWH1</accession>
<name>A0A928VWH1_9CYAN</name>
<comment type="similarity">
    <text evidence="2">Belongs to the methyl-accepting chemotaxis (MCP) protein family.</text>
</comment>
<keyword evidence="9" id="KW-1185">Reference proteome</keyword>
<dbReference type="CDD" id="cd06225">
    <property type="entry name" value="HAMP"/>
    <property type="match status" value="1"/>
</dbReference>
<gene>
    <name evidence="8" type="ORF">IQ235_12490</name>
</gene>
<keyword evidence="1 3" id="KW-0807">Transducer</keyword>
<evidence type="ECO:0000313" key="8">
    <source>
        <dbReference type="EMBL" id="MBE9041599.1"/>
    </source>
</evidence>
<dbReference type="GO" id="GO:0007165">
    <property type="term" value="P:signal transduction"/>
    <property type="evidence" value="ECO:0007669"/>
    <property type="project" value="UniProtKB-KW"/>
</dbReference>
<dbReference type="Gene3D" id="1.10.287.950">
    <property type="entry name" value="Methyl-accepting chemotaxis protein"/>
    <property type="match status" value="1"/>
</dbReference>
<sequence length="674" mass="73265">MNSKDIFSEGKPEPPQKREGTPLRDRLLATLMPMVLVPLVVAGGVSWAIVYQQEKKQAERLLQERVLLVSELIEDILDDGWRISEAIAKNPAIAEAARKNTAKATADKLDELSIADLENRFAATKLLVPSQGLNDYLRELAVSGGFAEIFVTERNGLNIAATNLTSDFVQRDESWWEQGKTEGRWVDLPQFDESAQTYSINLIHAILDPGTQEFLGVVKGVFGTAQFERLLTYWEHFGVVDSEVLQILDPSQGGVPIVTLTSEGASDRQEVWGGEMVTERALALTAQLKSETTGETADPLFFEAIRYQHENDEISLLASFPEGGRRYTLTTIPGTNWVAIASLDRIDLKAAGNRLGWVFVPIVLILGAIAVVGIAIVAHQLSAPLKDLASVADCVANGNLDICARPHGSSETIQVARSFNNTLARVKNSLQEKEQLHASSMNLLLEIREIANAVQEVAGNTQQASFQVQVADRTVKGADESMDRTVAKMIEIQTVVETTASIGGQLGAVSQKISRAIEPLEDFAAQTNVLALNASIEAARAGFAGREFAVVAKEVRSLASQSGAAMAQIKELVEEIQRDTRRAIAAIETGKSQVETGARSVEQTREKLTSATVAIGQLRDSIEAIAQSTAFQARSSSVVSDAISRVVQLTNLKTERSVSSNSIEAKFEDRLEEF</sequence>
<feature type="region of interest" description="Disordered" evidence="4">
    <location>
        <begin position="1"/>
        <end position="22"/>
    </location>
</feature>
<evidence type="ECO:0000256" key="3">
    <source>
        <dbReference type="PROSITE-ProRule" id="PRU00284"/>
    </source>
</evidence>
<dbReference type="SUPFAM" id="SSF58104">
    <property type="entry name" value="Methyl-accepting chemotaxis protein (MCP) signaling domain"/>
    <property type="match status" value="1"/>
</dbReference>
<dbReference type="EMBL" id="JADEXN010000219">
    <property type="protein sequence ID" value="MBE9041599.1"/>
    <property type="molecule type" value="Genomic_DNA"/>
</dbReference>
<dbReference type="RefSeq" id="WP_264321798.1">
    <property type="nucleotide sequence ID" value="NZ_JADEXN010000219.1"/>
</dbReference>
<dbReference type="InterPro" id="IPR003660">
    <property type="entry name" value="HAMP_dom"/>
</dbReference>
<dbReference type="PROSITE" id="PS50885">
    <property type="entry name" value="HAMP"/>
    <property type="match status" value="1"/>
</dbReference>
<dbReference type="Gene3D" id="6.10.340.10">
    <property type="match status" value="1"/>
</dbReference>
<dbReference type="Pfam" id="PF00015">
    <property type="entry name" value="MCPsignal"/>
    <property type="match status" value="1"/>
</dbReference>
<dbReference type="PANTHER" id="PTHR32089">
    <property type="entry name" value="METHYL-ACCEPTING CHEMOTAXIS PROTEIN MCPB"/>
    <property type="match status" value="1"/>
</dbReference>
<evidence type="ECO:0000256" key="4">
    <source>
        <dbReference type="SAM" id="MobiDB-lite"/>
    </source>
</evidence>
<dbReference type="AlphaFoldDB" id="A0A928VWH1"/>
<feature type="domain" description="HAMP" evidence="7">
    <location>
        <begin position="379"/>
        <end position="431"/>
    </location>
</feature>
<dbReference type="PROSITE" id="PS50111">
    <property type="entry name" value="CHEMOTAXIS_TRANSDUC_2"/>
    <property type="match status" value="1"/>
</dbReference>
<dbReference type="Pfam" id="PF00672">
    <property type="entry name" value="HAMP"/>
    <property type="match status" value="1"/>
</dbReference>
<evidence type="ECO:0000259" key="7">
    <source>
        <dbReference type="PROSITE" id="PS50885"/>
    </source>
</evidence>
<keyword evidence="5" id="KW-0812">Transmembrane</keyword>
<organism evidence="8 9">
    <name type="scientific">Zarconia navalis LEGE 11467</name>
    <dbReference type="NCBI Taxonomy" id="1828826"/>
    <lineage>
        <taxon>Bacteria</taxon>
        <taxon>Bacillati</taxon>
        <taxon>Cyanobacteriota</taxon>
        <taxon>Cyanophyceae</taxon>
        <taxon>Oscillatoriophycideae</taxon>
        <taxon>Oscillatoriales</taxon>
        <taxon>Oscillatoriales incertae sedis</taxon>
        <taxon>Zarconia</taxon>
        <taxon>Zarconia navalis</taxon>
    </lineage>
</organism>
<keyword evidence="5" id="KW-0472">Membrane</keyword>
<dbReference type="SMART" id="SM00283">
    <property type="entry name" value="MA"/>
    <property type="match status" value="1"/>
</dbReference>
<proteinExistence type="inferred from homology"/>